<accession>A0A9D6L5B3</accession>
<dbReference type="AlphaFoldDB" id="A0A9D6L5B3"/>
<proteinExistence type="predicted"/>
<sequence length="55" mass="5541">MHSEHLAAVLPALFSELVDGSPDPGARTTMLNRGDAGLLASLDRLSAAASSAAHA</sequence>
<gene>
    <name evidence="1" type="ORF">HY076_02185</name>
</gene>
<name>A0A9D6L5B3_UNCEI</name>
<dbReference type="Proteomes" id="UP000807850">
    <property type="component" value="Unassembled WGS sequence"/>
</dbReference>
<feature type="non-terminal residue" evidence="1">
    <location>
        <position position="55"/>
    </location>
</feature>
<reference evidence="1" key="1">
    <citation type="submission" date="2020-07" db="EMBL/GenBank/DDBJ databases">
        <title>Huge and variable diversity of episymbiotic CPR bacteria and DPANN archaea in groundwater ecosystems.</title>
        <authorList>
            <person name="He C.Y."/>
            <person name="Keren R."/>
            <person name="Whittaker M."/>
            <person name="Farag I.F."/>
            <person name="Doudna J."/>
            <person name="Cate J.H.D."/>
            <person name="Banfield J.F."/>
        </authorList>
    </citation>
    <scope>NUCLEOTIDE SEQUENCE</scope>
    <source>
        <strain evidence="1">NC_groundwater_928_Pr1_S-0.2um_72_17</strain>
    </source>
</reference>
<protein>
    <submittedName>
        <fullName evidence="1">Uncharacterized protein</fullName>
    </submittedName>
</protein>
<evidence type="ECO:0000313" key="2">
    <source>
        <dbReference type="Proteomes" id="UP000807850"/>
    </source>
</evidence>
<dbReference type="EMBL" id="JACQAY010000063">
    <property type="protein sequence ID" value="MBI3539066.1"/>
    <property type="molecule type" value="Genomic_DNA"/>
</dbReference>
<comment type="caution">
    <text evidence="1">The sequence shown here is derived from an EMBL/GenBank/DDBJ whole genome shotgun (WGS) entry which is preliminary data.</text>
</comment>
<evidence type="ECO:0000313" key="1">
    <source>
        <dbReference type="EMBL" id="MBI3539066.1"/>
    </source>
</evidence>
<organism evidence="1 2">
    <name type="scientific">Eiseniibacteriota bacterium</name>
    <dbReference type="NCBI Taxonomy" id="2212470"/>
    <lineage>
        <taxon>Bacteria</taxon>
        <taxon>Candidatus Eiseniibacteriota</taxon>
    </lineage>
</organism>